<dbReference type="Gene3D" id="2.40.100.10">
    <property type="entry name" value="Cyclophilin-like"/>
    <property type="match status" value="1"/>
</dbReference>
<dbReference type="InterPro" id="IPR052708">
    <property type="entry name" value="PxpC"/>
</dbReference>
<keyword evidence="2" id="KW-0378">Hydrolase</keyword>
<organism evidence="5 6">
    <name type="scientific">Thioclava sediminum</name>
    <dbReference type="NCBI Taxonomy" id="1915319"/>
    <lineage>
        <taxon>Bacteria</taxon>
        <taxon>Pseudomonadati</taxon>
        <taxon>Pseudomonadota</taxon>
        <taxon>Alphaproteobacteria</taxon>
        <taxon>Rhodobacterales</taxon>
        <taxon>Paracoccaceae</taxon>
        <taxon>Thioclava</taxon>
    </lineage>
</organism>
<evidence type="ECO:0000256" key="2">
    <source>
        <dbReference type="ARBA" id="ARBA00022801"/>
    </source>
</evidence>
<dbReference type="PANTHER" id="PTHR43309:SF5">
    <property type="entry name" value="5-OXOPROLINASE SUBUNIT C"/>
    <property type="match status" value="1"/>
</dbReference>
<protein>
    <submittedName>
        <fullName evidence="5">Aminopeptidase</fullName>
    </submittedName>
</protein>
<dbReference type="InterPro" id="IPR029000">
    <property type="entry name" value="Cyclophilin-like_dom_sf"/>
</dbReference>
<dbReference type="SUPFAM" id="SSF50891">
    <property type="entry name" value="Cyclophilin-like"/>
    <property type="match status" value="1"/>
</dbReference>
<comment type="caution">
    <text evidence="5">The sequence shown here is derived from an EMBL/GenBank/DDBJ whole genome shotgun (WGS) entry which is preliminary data.</text>
</comment>
<name>A0ABX3MYG9_9RHOB</name>
<keyword evidence="3" id="KW-0067">ATP-binding</keyword>
<dbReference type="Proteomes" id="UP000190787">
    <property type="component" value="Unassembled WGS sequence"/>
</dbReference>
<dbReference type="RefSeq" id="WP_078549618.1">
    <property type="nucleotide sequence ID" value="NZ_MPZV01000002.1"/>
</dbReference>
<dbReference type="NCBIfam" id="TIGR00724">
    <property type="entry name" value="urea_amlyse_rel"/>
    <property type="match status" value="1"/>
</dbReference>
<evidence type="ECO:0000259" key="4">
    <source>
        <dbReference type="SMART" id="SM00797"/>
    </source>
</evidence>
<gene>
    <name evidence="5" type="ORF">BMI91_12220</name>
</gene>
<keyword evidence="1" id="KW-0547">Nucleotide-binding</keyword>
<feature type="domain" description="Carboxyltransferase" evidence="4">
    <location>
        <begin position="27"/>
        <end position="315"/>
    </location>
</feature>
<dbReference type="EMBL" id="MPZV01000002">
    <property type="protein sequence ID" value="OOY24762.1"/>
    <property type="molecule type" value="Genomic_DNA"/>
</dbReference>
<dbReference type="InterPro" id="IPR003778">
    <property type="entry name" value="CT_A_B"/>
</dbReference>
<evidence type="ECO:0000256" key="3">
    <source>
        <dbReference type="ARBA" id="ARBA00022840"/>
    </source>
</evidence>
<accession>A0ABX3MYG9</accession>
<evidence type="ECO:0000313" key="5">
    <source>
        <dbReference type="EMBL" id="OOY24762.1"/>
    </source>
</evidence>
<keyword evidence="6" id="KW-1185">Reference proteome</keyword>
<dbReference type="SMART" id="SM00797">
    <property type="entry name" value="AHS2"/>
    <property type="match status" value="1"/>
</dbReference>
<evidence type="ECO:0000313" key="6">
    <source>
        <dbReference type="Proteomes" id="UP000190787"/>
    </source>
</evidence>
<proteinExistence type="predicted"/>
<keyword evidence="5" id="KW-0645">Protease</keyword>
<reference evidence="5 6" key="1">
    <citation type="submission" date="2016-11" db="EMBL/GenBank/DDBJ databases">
        <title>A multilocus sequence analysis scheme for characterization of bacteria in the genus Thioclava.</title>
        <authorList>
            <person name="Liu Y."/>
            <person name="Shao Z."/>
        </authorList>
    </citation>
    <scope>NUCLEOTIDE SEQUENCE [LARGE SCALE GENOMIC DNA]</scope>
    <source>
        <strain evidence="5 6">TAW-CT134</strain>
    </source>
</reference>
<dbReference type="Pfam" id="PF02626">
    <property type="entry name" value="CT_A_B"/>
    <property type="match status" value="1"/>
</dbReference>
<dbReference type="GO" id="GO:0004177">
    <property type="term" value="F:aminopeptidase activity"/>
    <property type="evidence" value="ECO:0007669"/>
    <property type="project" value="UniProtKB-KW"/>
</dbReference>
<dbReference type="PANTHER" id="PTHR43309">
    <property type="entry name" value="5-OXOPROLINASE SUBUNIT C"/>
    <property type="match status" value="1"/>
</dbReference>
<keyword evidence="5" id="KW-0031">Aminopeptidase</keyword>
<sequence>MSRTITTVKPGLQTCVQELPGREGFLEQGFPLSGPFDAWSFRQANILVGNDRDTAALECQFMGPTLTFDADMLIAVTGADMSPALDGAPIPMYATVAVSAGQTLTMGFAKTGARAYLAVSGGIATEPVLGSRAVFHQAGVGGHALIAGQTLPVGVSETSALYVLPESARPVIGTDRVWEVEALCGPNDDWLDEATIEMFFSTDWQIQTKSSRTGIRLTGPDFGFSDKALNKSPDHGQDPSNIIDHGYPMGAVNLAGQTPIILVNDAPSTGGFINPFTIASAAFWKLAQAKPNETLRFRRVDRDGAAALRAEIDAKTKPEILENA</sequence>
<evidence type="ECO:0000256" key="1">
    <source>
        <dbReference type="ARBA" id="ARBA00022741"/>
    </source>
</evidence>